<dbReference type="EMBL" id="JAUSTI010000002">
    <property type="protein sequence ID" value="MDQ0169326.1"/>
    <property type="molecule type" value="Genomic_DNA"/>
</dbReference>
<reference evidence="2 3" key="1">
    <citation type="submission" date="2023-07" db="EMBL/GenBank/DDBJ databases">
        <title>Sorghum-associated microbial communities from plants grown in Nebraska, USA.</title>
        <authorList>
            <person name="Schachtman D."/>
        </authorList>
    </citation>
    <scope>NUCLEOTIDE SEQUENCE [LARGE SCALE GENOMIC DNA]</scope>
    <source>
        <strain evidence="2 3">DS1314</strain>
    </source>
</reference>
<evidence type="ECO:0000259" key="1">
    <source>
        <dbReference type="Pfam" id="PF00144"/>
    </source>
</evidence>
<feature type="domain" description="Beta-lactamase-related" evidence="1">
    <location>
        <begin position="1"/>
        <end position="70"/>
    </location>
</feature>
<protein>
    <submittedName>
        <fullName evidence="2">CubicO group peptidase (Beta-lactamase class C family)</fullName>
    </submittedName>
</protein>
<accession>A0ABT9W7V2</accession>
<evidence type="ECO:0000313" key="3">
    <source>
        <dbReference type="Proteomes" id="UP001233836"/>
    </source>
</evidence>
<name>A0ABT9W7V2_9BACL</name>
<dbReference type="InterPro" id="IPR012338">
    <property type="entry name" value="Beta-lactam/transpept-like"/>
</dbReference>
<evidence type="ECO:0000313" key="2">
    <source>
        <dbReference type="EMBL" id="MDQ0169326.1"/>
    </source>
</evidence>
<dbReference type="SUPFAM" id="SSF56601">
    <property type="entry name" value="beta-lactamase/transpeptidase-like"/>
    <property type="match status" value="1"/>
</dbReference>
<dbReference type="PANTHER" id="PTHR46825:SF9">
    <property type="entry name" value="BETA-LACTAMASE-RELATED DOMAIN-CONTAINING PROTEIN"/>
    <property type="match status" value="1"/>
</dbReference>
<dbReference type="Proteomes" id="UP001233836">
    <property type="component" value="Unassembled WGS sequence"/>
</dbReference>
<dbReference type="InterPro" id="IPR001466">
    <property type="entry name" value="Beta-lactam-related"/>
</dbReference>
<gene>
    <name evidence="2" type="ORF">J2T19_000766</name>
</gene>
<sequence length="72" mass="7990">MPGVSIAVIHDFKLDWAQGFRVCEAGKPEPVTEKTLFQAASVSKPIFAVAVMRLVQEGKLDLERDVNDYLTI</sequence>
<organism evidence="2 3">
    <name type="scientific">Paenibacillus tundrae</name>
    <dbReference type="NCBI Taxonomy" id="528187"/>
    <lineage>
        <taxon>Bacteria</taxon>
        <taxon>Bacillati</taxon>
        <taxon>Bacillota</taxon>
        <taxon>Bacilli</taxon>
        <taxon>Bacillales</taxon>
        <taxon>Paenibacillaceae</taxon>
        <taxon>Paenibacillus</taxon>
    </lineage>
</organism>
<keyword evidence="3" id="KW-1185">Reference proteome</keyword>
<dbReference type="InterPro" id="IPR050491">
    <property type="entry name" value="AmpC-like"/>
</dbReference>
<dbReference type="Pfam" id="PF00144">
    <property type="entry name" value="Beta-lactamase"/>
    <property type="match status" value="1"/>
</dbReference>
<proteinExistence type="predicted"/>
<comment type="caution">
    <text evidence="2">The sequence shown here is derived from an EMBL/GenBank/DDBJ whole genome shotgun (WGS) entry which is preliminary data.</text>
</comment>
<dbReference type="PANTHER" id="PTHR46825">
    <property type="entry name" value="D-ALANYL-D-ALANINE-CARBOXYPEPTIDASE/ENDOPEPTIDASE AMPH"/>
    <property type="match status" value="1"/>
</dbReference>
<dbReference type="Gene3D" id="3.40.710.10">
    <property type="entry name" value="DD-peptidase/beta-lactamase superfamily"/>
    <property type="match status" value="1"/>
</dbReference>